<dbReference type="EMBL" id="JANBUW010000149">
    <property type="protein sequence ID" value="KAJ2848612.1"/>
    <property type="molecule type" value="Genomic_DNA"/>
</dbReference>
<organism evidence="7 8">
    <name type="scientific">Coemansia brasiliensis</name>
    <dbReference type="NCBI Taxonomy" id="2650707"/>
    <lineage>
        <taxon>Eukaryota</taxon>
        <taxon>Fungi</taxon>
        <taxon>Fungi incertae sedis</taxon>
        <taxon>Zoopagomycota</taxon>
        <taxon>Kickxellomycotina</taxon>
        <taxon>Kickxellomycetes</taxon>
        <taxon>Kickxellales</taxon>
        <taxon>Kickxellaceae</taxon>
        <taxon>Coemansia</taxon>
    </lineage>
</organism>
<feature type="compositionally biased region" description="Low complexity" evidence="5">
    <location>
        <begin position="68"/>
        <end position="83"/>
    </location>
</feature>
<accession>A0A9W8I5S8</accession>
<dbReference type="GO" id="GO:0016020">
    <property type="term" value="C:membrane"/>
    <property type="evidence" value="ECO:0007669"/>
    <property type="project" value="UniProtKB-SubCell"/>
</dbReference>
<dbReference type="AlphaFoldDB" id="A0A9W8I5S8"/>
<evidence type="ECO:0000256" key="6">
    <source>
        <dbReference type="SAM" id="Phobius"/>
    </source>
</evidence>
<gene>
    <name evidence="7" type="ORF">IWW36_003192</name>
</gene>
<dbReference type="PANTHER" id="PTHR15549">
    <property type="entry name" value="PAIRED IMMUNOGLOBULIN-LIKE TYPE 2 RECEPTOR"/>
    <property type="match status" value="1"/>
</dbReference>
<dbReference type="Proteomes" id="UP001139887">
    <property type="component" value="Unassembled WGS sequence"/>
</dbReference>
<evidence type="ECO:0000256" key="1">
    <source>
        <dbReference type="ARBA" id="ARBA00004167"/>
    </source>
</evidence>
<sequence length="197" mass="21557">MLGFYQEYLSNVLNRDISWKLEESYMNQFIVDYSKDPNFSLNKTSEVVSPHNSVLSGDLYINQTIDDASSADSASNESENNNATSQDISTTNSVDSSSQNGSSSKAGIIAGACIGAAGLIIISGAIYYIRWKRKKSPGVADPMRNNDFQNMLEASRPGRTTVGDYDIHTIADYDLPPVYEEVASYPQPSANTSNLNR</sequence>
<keyword evidence="3 6" id="KW-1133">Transmembrane helix</keyword>
<feature type="region of interest" description="Disordered" evidence="5">
    <location>
        <begin position="68"/>
        <end position="101"/>
    </location>
</feature>
<dbReference type="InterPro" id="IPR051694">
    <property type="entry name" value="Immunoregulatory_rcpt-like"/>
</dbReference>
<evidence type="ECO:0000256" key="4">
    <source>
        <dbReference type="ARBA" id="ARBA00023136"/>
    </source>
</evidence>
<name>A0A9W8I5S8_9FUNG</name>
<keyword evidence="2 6" id="KW-0812">Transmembrane</keyword>
<reference evidence="7" key="1">
    <citation type="submission" date="2022-07" db="EMBL/GenBank/DDBJ databases">
        <title>Phylogenomic reconstructions and comparative analyses of Kickxellomycotina fungi.</title>
        <authorList>
            <person name="Reynolds N.K."/>
            <person name="Stajich J.E."/>
            <person name="Barry K."/>
            <person name="Grigoriev I.V."/>
            <person name="Crous P."/>
            <person name="Smith M.E."/>
        </authorList>
    </citation>
    <scope>NUCLEOTIDE SEQUENCE</scope>
    <source>
        <strain evidence="7">NRRL 1566</strain>
    </source>
</reference>
<dbReference type="OrthoDB" id="5591590at2759"/>
<evidence type="ECO:0008006" key="9">
    <source>
        <dbReference type="Google" id="ProtNLM"/>
    </source>
</evidence>
<proteinExistence type="predicted"/>
<evidence type="ECO:0000256" key="2">
    <source>
        <dbReference type="ARBA" id="ARBA00022692"/>
    </source>
</evidence>
<comment type="caution">
    <text evidence="7">The sequence shown here is derived from an EMBL/GenBank/DDBJ whole genome shotgun (WGS) entry which is preliminary data.</text>
</comment>
<protein>
    <recommendedName>
        <fullName evidence="9">Mid2 domain-containing protein</fullName>
    </recommendedName>
</protein>
<comment type="subcellular location">
    <subcellularLocation>
        <location evidence="1">Membrane</location>
        <topology evidence="1">Single-pass membrane protein</topology>
    </subcellularLocation>
</comment>
<evidence type="ECO:0000256" key="5">
    <source>
        <dbReference type="SAM" id="MobiDB-lite"/>
    </source>
</evidence>
<feature type="transmembrane region" description="Helical" evidence="6">
    <location>
        <begin position="106"/>
        <end position="129"/>
    </location>
</feature>
<keyword evidence="8" id="KW-1185">Reference proteome</keyword>
<evidence type="ECO:0000313" key="7">
    <source>
        <dbReference type="EMBL" id="KAJ2848612.1"/>
    </source>
</evidence>
<keyword evidence="4 6" id="KW-0472">Membrane</keyword>
<dbReference type="GO" id="GO:0071944">
    <property type="term" value="C:cell periphery"/>
    <property type="evidence" value="ECO:0007669"/>
    <property type="project" value="UniProtKB-ARBA"/>
</dbReference>
<evidence type="ECO:0000313" key="8">
    <source>
        <dbReference type="Proteomes" id="UP001139887"/>
    </source>
</evidence>
<evidence type="ECO:0000256" key="3">
    <source>
        <dbReference type="ARBA" id="ARBA00022989"/>
    </source>
</evidence>